<feature type="repeat" description="Solcar" evidence="10">
    <location>
        <begin position="213"/>
        <end position="302"/>
    </location>
</feature>
<keyword evidence="5" id="KW-0677">Repeat</keyword>
<feature type="repeat" description="Solcar" evidence="10">
    <location>
        <begin position="19"/>
        <end position="101"/>
    </location>
</feature>
<evidence type="ECO:0000256" key="4">
    <source>
        <dbReference type="ARBA" id="ARBA00022692"/>
    </source>
</evidence>
<organism evidence="13 14">
    <name type="scientific">Dekkera bruxellensis</name>
    <name type="common">Brettanomyces custersii</name>
    <dbReference type="NCBI Taxonomy" id="5007"/>
    <lineage>
        <taxon>Eukaryota</taxon>
        <taxon>Fungi</taxon>
        <taxon>Dikarya</taxon>
        <taxon>Ascomycota</taxon>
        <taxon>Saccharomycotina</taxon>
        <taxon>Pichiomycetes</taxon>
        <taxon>Pichiales</taxon>
        <taxon>Pichiaceae</taxon>
        <taxon>Brettanomyces</taxon>
    </lineage>
</organism>
<evidence type="ECO:0000256" key="6">
    <source>
        <dbReference type="ARBA" id="ARBA00022792"/>
    </source>
</evidence>
<dbReference type="GO" id="GO:0005743">
    <property type="term" value="C:mitochondrial inner membrane"/>
    <property type="evidence" value="ECO:0007669"/>
    <property type="project" value="UniProtKB-SubCell"/>
</dbReference>
<dbReference type="GO" id="GO:0000064">
    <property type="term" value="F:L-ornithine transmembrane transporter activity"/>
    <property type="evidence" value="ECO:0007669"/>
    <property type="project" value="TreeGrafter"/>
</dbReference>
<evidence type="ECO:0000256" key="10">
    <source>
        <dbReference type="PROSITE-ProRule" id="PRU00282"/>
    </source>
</evidence>
<dbReference type="EMBL" id="CP063136">
    <property type="protein sequence ID" value="QOU20904.1"/>
    <property type="molecule type" value="Genomic_DNA"/>
</dbReference>
<dbReference type="InterPro" id="IPR023395">
    <property type="entry name" value="MCP_dom_sf"/>
</dbReference>
<evidence type="ECO:0000256" key="5">
    <source>
        <dbReference type="ARBA" id="ARBA00022737"/>
    </source>
</evidence>
<gene>
    <name evidence="13" type="ORF">BRETT_000618</name>
</gene>
<evidence type="ECO:0000256" key="12">
    <source>
        <dbReference type="SAM" id="Phobius"/>
    </source>
</evidence>
<sequence>MSSDGNDKADVANVDQSYMRKAKDILAGFAGGAVQVLIGQPFDLVKVRMQTGQYSSPFEAVTNTLKNEGASAFYKGTLAPLFGVGACVSIQFYGFYEAKRQILKRHPKQKDLTLAQFFEAGAVAGIVNTPVTAPVEQIRILLQVQSDNKNKLYRGPRDAIRKIVRSDGVAKGLFRGAFITLLREAQAYGMWFLSYEYMMRQAVQIQHKQRKEISTPWLLLFGAAAGDILWLASYPLDVIKSRIQGDQFGPNSKYGGRIGSVVKEIAAKEGWRGFWRGIGPALVRAIPCSAATFTTVEYVLRWLG</sequence>
<keyword evidence="9 10" id="KW-0472">Membrane</keyword>
<dbReference type="OrthoDB" id="409586at2759"/>
<dbReference type="SUPFAM" id="SSF103506">
    <property type="entry name" value="Mitochondrial carrier"/>
    <property type="match status" value="1"/>
</dbReference>
<evidence type="ECO:0000256" key="8">
    <source>
        <dbReference type="ARBA" id="ARBA00023128"/>
    </source>
</evidence>
<evidence type="ECO:0000256" key="11">
    <source>
        <dbReference type="RuleBase" id="RU000488"/>
    </source>
</evidence>
<evidence type="ECO:0000256" key="3">
    <source>
        <dbReference type="ARBA" id="ARBA00022448"/>
    </source>
</evidence>
<dbReference type="Pfam" id="PF00153">
    <property type="entry name" value="Mito_carr"/>
    <property type="match status" value="3"/>
</dbReference>
<evidence type="ECO:0000256" key="7">
    <source>
        <dbReference type="ARBA" id="ARBA00022989"/>
    </source>
</evidence>
<keyword evidence="3 11" id="KW-0813">Transport</keyword>
<dbReference type="InterPro" id="IPR002067">
    <property type="entry name" value="MCP"/>
</dbReference>
<evidence type="ECO:0000256" key="1">
    <source>
        <dbReference type="ARBA" id="ARBA00004448"/>
    </source>
</evidence>
<dbReference type="PANTHER" id="PTHR45624">
    <property type="entry name" value="MITOCHONDRIAL BASIC AMINO ACIDS TRANSPORTER-RELATED"/>
    <property type="match status" value="1"/>
</dbReference>
<evidence type="ECO:0000256" key="2">
    <source>
        <dbReference type="ARBA" id="ARBA00006375"/>
    </source>
</evidence>
<name>A0A871R873_DEKBR</name>
<dbReference type="GeneID" id="64572543"/>
<feature type="transmembrane region" description="Helical" evidence="12">
    <location>
        <begin position="78"/>
        <end position="96"/>
    </location>
</feature>
<keyword evidence="6" id="KW-0999">Mitochondrion inner membrane</keyword>
<reference evidence="13" key="1">
    <citation type="submission" date="2020-10" db="EMBL/GenBank/DDBJ databases">
        <authorList>
            <person name="Palmer J.M."/>
        </authorList>
    </citation>
    <scope>NUCLEOTIDE SEQUENCE</scope>
    <source>
        <strain evidence="13">UCD 2041</strain>
    </source>
</reference>
<accession>A0A871R873</accession>
<evidence type="ECO:0008006" key="15">
    <source>
        <dbReference type="Google" id="ProtNLM"/>
    </source>
</evidence>
<evidence type="ECO:0000256" key="9">
    <source>
        <dbReference type="ARBA" id="ARBA00023136"/>
    </source>
</evidence>
<dbReference type="Gene3D" id="1.50.40.10">
    <property type="entry name" value="Mitochondrial carrier domain"/>
    <property type="match status" value="1"/>
</dbReference>
<dbReference type="PRINTS" id="PR00926">
    <property type="entry name" value="MITOCARRIER"/>
</dbReference>
<dbReference type="RefSeq" id="XP_041137397.1">
    <property type="nucleotide sequence ID" value="XM_041279183.1"/>
</dbReference>
<evidence type="ECO:0000313" key="13">
    <source>
        <dbReference type="EMBL" id="QOU20904.1"/>
    </source>
</evidence>
<feature type="transmembrane region" description="Helical" evidence="12">
    <location>
        <begin position="217"/>
        <end position="236"/>
    </location>
</feature>
<comment type="similarity">
    <text evidence="2 11">Belongs to the mitochondrial carrier (TC 2.A.29) family.</text>
</comment>
<reference evidence="13" key="2">
    <citation type="journal article" name="BMC Genomics">
        <title>New genome assemblies reveal patterns of domestication and adaptation across Brettanomyces (Dekkera) species.</title>
        <authorList>
            <person name="Roach M.J."/>
            <person name="Borneman A.R."/>
        </authorList>
    </citation>
    <scope>NUCLEOTIDE SEQUENCE</scope>
    <source>
        <strain evidence="13">UCD 2041</strain>
    </source>
</reference>
<feature type="repeat" description="Solcar" evidence="10">
    <location>
        <begin position="112"/>
        <end position="201"/>
    </location>
</feature>
<dbReference type="InterPro" id="IPR050567">
    <property type="entry name" value="Mitochondrial_Carrier"/>
</dbReference>
<dbReference type="PANTHER" id="PTHR45624:SF12">
    <property type="entry name" value="MITOCHONDRIAL ORNITHINE TRANSPORTER 1"/>
    <property type="match status" value="1"/>
</dbReference>
<keyword evidence="4 10" id="KW-0812">Transmembrane</keyword>
<proteinExistence type="inferred from homology"/>
<dbReference type="Proteomes" id="UP000663131">
    <property type="component" value="Chromosome 8"/>
</dbReference>
<keyword evidence="7 12" id="KW-1133">Transmembrane helix</keyword>
<keyword evidence="8" id="KW-0496">Mitochondrion</keyword>
<dbReference type="PROSITE" id="PS50920">
    <property type="entry name" value="SOLCAR"/>
    <property type="match status" value="3"/>
</dbReference>
<dbReference type="KEGG" id="bbrx:BRETT_000618"/>
<evidence type="ECO:0000313" key="14">
    <source>
        <dbReference type="Proteomes" id="UP000663131"/>
    </source>
</evidence>
<protein>
    <recommendedName>
        <fullName evidence="15">Mitochondrial carrier protein</fullName>
    </recommendedName>
</protein>
<dbReference type="InterPro" id="IPR018108">
    <property type="entry name" value="MCP_transmembrane"/>
</dbReference>
<comment type="subcellular location">
    <subcellularLocation>
        <location evidence="1">Mitochondrion inner membrane</location>
        <topology evidence="1">Multi-pass membrane protein</topology>
    </subcellularLocation>
</comment>
<dbReference type="GO" id="GO:1990575">
    <property type="term" value="P:mitochondrial L-ornithine transmembrane transport"/>
    <property type="evidence" value="ECO:0007669"/>
    <property type="project" value="TreeGrafter"/>
</dbReference>
<dbReference type="AlphaFoldDB" id="A0A871R873"/>